<dbReference type="Gene3D" id="3.90.180.10">
    <property type="entry name" value="Medium-chain alcohol dehydrogenases, catalytic domain"/>
    <property type="match status" value="1"/>
</dbReference>
<dbReference type="CDD" id="cd05285">
    <property type="entry name" value="sorbitol_DH"/>
    <property type="match status" value="1"/>
</dbReference>
<evidence type="ECO:0000256" key="5">
    <source>
        <dbReference type="ARBA" id="ARBA00023002"/>
    </source>
</evidence>
<dbReference type="PROSITE" id="PS00059">
    <property type="entry name" value="ADH_ZINC"/>
    <property type="match status" value="1"/>
</dbReference>
<dbReference type="Pfam" id="PF00107">
    <property type="entry name" value="ADH_zinc_N"/>
    <property type="match status" value="1"/>
</dbReference>
<evidence type="ECO:0000256" key="1">
    <source>
        <dbReference type="ARBA" id="ARBA00001947"/>
    </source>
</evidence>
<comment type="cofactor">
    <cofactor evidence="1 6">
        <name>Zn(2+)</name>
        <dbReference type="ChEBI" id="CHEBI:29105"/>
    </cofactor>
</comment>
<dbReference type="InterPro" id="IPR020843">
    <property type="entry name" value="ER"/>
</dbReference>
<proteinExistence type="inferred from homology"/>
<dbReference type="InterPro" id="IPR013149">
    <property type="entry name" value="ADH-like_C"/>
</dbReference>
<keyword evidence="9" id="KW-1185">Reference proteome</keyword>
<evidence type="ECO:0000313" key="8">
    <source>
        <dbReference type="EMBL" id="GGD73622.1"/>
    </source>
</evidence>
<gene>
    <name evidence="8" type="ORF">GCM10007269_15890</name>
</gene>
<name>A0ABQ1RMX3_9MICO</name>
<dbReference type="SMART" id="SM00829">
    <property type="entry name" value="PKS_ER"/>
    <property type="match status" value="1"/>
</dbReference>
<accession>A0ABQ1RMX3</accession>
<dbReference type="SUPFAM" id="SSF51735">
    <property type="entry name" value="NAD(P)-binding Rossmann-fold domains"/>
    <property type="match status" value="1"/>
</dbReference>
<dbReference type="Proteomes" id="UP000629365">
    <property type="component" value="Unassembled WGS sequence"/>
</dbReference>
<reference evidence="9" key="1">
    <citation type="journal article" date="2019" name="Int. J. Syst. Evol. Microbiol.">
        <title>The Global Catalogue of Microorganisms (GCM) 10K type strain sequencing project: providing services to taxonomists for standard genome sequencing and annotation.</title>
        <authorList>
            <consortium name="The Broad Institute Genomics Platform"/>
            <consortium name="The Broad Institute Genome Sequencing Center for Infectious Disease"/>
            <person name="Wu L."/>
            <person name="Ma J."/>
        </authorList>
    </citation>
    <scope>NUCLEOTIDE SEQUENCE [LARGE SCALE GENOMIC DNA]</scope>
    <source>
        <strain evidence="9">CCM 7640</strain>
    </source>
</reference>
<dbReference type="SUPFAM" id="SSF50129">
    <property type="entry name" value="GroES-like"/>
    <property type="match status" value="1"/>
</dbReference>
<dbReference type="Gene3D" id="3.40.50.720">
    <property type="entry name" value="NAD(P)-binding Rossmann-like Domain"/>
    <property type="match status" value="1"/>
</dbReference>
<comment type="similarity">
    <text evidence="2 6">Belongs to the zinc-containing alcohol dehydrogenase family.</text>
</comment>
<evidence type="ECO:0000256" key="4">
    <source>
        <dbReference type="ARBA" id="ARBA00022833"/>
    </source>
</evidence>
<protein>
    <submittedName>
        <fullName evidence="8">Sorbitol dehydrogenase</fullName>
    </submittedName>
</protein>
<evidence type="ECO:0000313" key="9">
    <source>
        <dbReference type="Proteomes" id="UP000629365"/>
    </source>
</evidence>
<evidence type="ECO:0000256" key="6">
    <source>
        <dbReference type="RuleBase" id="RU361277"/>
    </source>
</evidence>
<keyword evidence="3 6" id="KW-0479">Metal-binding</keyword>
<keyword evidence="5" id="KW-0560">Oxidoreductase</keyword>
<comment type="caution">
    <text evidence="8">The sequence shown here is derived from an EMBL/GenBank/DDBJ whole genome shotgun (WGS) entry which is preliminary data.</text>
</comment>
<dbReference type="PANTHER" id="PTHR43161:SF9">
    <property type="entry name" value="SORBITOL DEHYDROGENASE"/>
    <property type="match status" value="1"/>
</dbReference>
<dbReference type="InterPro" id="IPR036291">
    <property type="entry name" value="NAD(P)-bd_dom_sf"/>
</dbReference>
<dbReference type="Pfam" id="PF08240">
    <property type="entry name" value="ADH_N"/>
    <property type="match status" value="1"/>
</dbReference>
<dbReference type="RefSeq" id="WP_188436040.1">
    <property type="nucleotide sequence ID" value="NZ_BMCM01000002.1"/>
</dbReference>
<sequence>MANLAAVMPALGSIEMQEVPLPDPLPGQAVVRIEAVGICGSDTAYYRVGYIGDWKVEAPIILGHEASGTVVEIGDGVTNVEVGDRVAIEPGTPCRNCEECLAGRYHLCPDFIFLATPPYDGALVQNLSIDSRNLFTIPDSMSFEAAALCEPLSVGLWACRRAGLLPGDRVRVTGAGPVGILAAQVARAEGASDVVVSDISEFRLGVAEKLGFRTEKAGDVPEGPGHEDADVLLECSGAPGALAQGLWRLRNGGRAAMVGLPKQDVSLALSRLNVKEISISLVNRYAHTWPTAIAFVSSGRVDVESLVTHRFELADTESALTLAGDVTDSLKAVVYPNGIPTR</sequence>
<dbReference type="InterPro" id="IPR013154">
    <property type="entry name" value="ADH-like_N"/>
</dbReference>
<dbReference type="InterPro" id="IPR002328">
    <property type="entry name" value="ADH_Zn_CS"/>
</dbReference>
<organism evidence="8 9">
    <name type="scientific">Microbacterium murale</name>
    <dbReference type="NCBI Taxonomy" id="1081040"/>
    <lineage>
        <taxon>Bacteria</taxon>
        <taxon>Bacillati</taxon>
        <taxon>Actinomycetota</taxon>
        <taxon>Actinomycetes</taxon>
        <taxon>Micrococcales</taxon>
        <taxon>Microbacteriaceae</taxon>
        <taxon>Microbacterium</taxon>
    </lineage>
</organism>
<evidence type="ECO:0000256" key="2">
    <source>
        <dbReference type="ARBA" id="ARBA00008072"/>
    </source>
</evidence>
<keyword evidence="4 6" id="KW-0862">Zinc</keyword>
<feature type="domain" description="Enoyl reductase (ER)" evidence="7">
    <location>
        <begin position="9"/>
        <end position="334"/>
    </location>
</feature>
<dbReference type="InterPro" id="IPR045306">
    <property type="entry name" value="SDH-like"/>
</dbReference>
<dbReference type="InterPro" id="IPR011032">
    <property type="entry name" value="GroES-like_sf"/>
</dbReference>
<dbReference type="PANTHER" id="PTHR43161">
    <property type="entry name" value="SORBITOL DEHYDROGENASE"/>
    <property type="match status" value="1"/>
</dbReference>
<dbReference type="EMBL" id="BMCM01000002">
    <property type="protein sequence ID" value="GGD73622.1"/>
    <property type="molecule type" value="Genomic_DNA"/>
</dbReference>
<evidence type="ECO:0000256" key="3">
    <source>
        <dbReference type="ARBA" id="ARBA00022723"/>
    </source>
</evidence>
<evidence type="ECO:0000259" key="7">
    <source>
        <dbReference type="SMART" id="SM00829"/>
    </source>
</evidence>